<proteinExistence type="predicted"/>
<sequence>MPKTRGTKGTWIHDALTIAYALDSSIADFDECYADVICDSSLARGMSWRCFKEPKMSMGVDLSTKNCVKILKNVDNAKLLKLIKERFLKGVCYENYESITT</sequence>
<protein>
    <submittedName>
        <fullName evidence="1">Nucleoside hydrolase</fullName>
    </submittedName>
</protein>
<dbReference type="SUPFAM" id="SSF53590">
    <property type="entry name" value="Nucleoside hydrolase"/>
    <property type="match status" value="1"/>
</dbReference>
<keyword evidence="1" id="KW-0378">Hydrolase</keyword>
<gene>
    <name evidence="1" type="ORF">NCTC13105_01065</name>
</gene>
<name>A0AAX2M171_CAMJU</name>
<evidence type="ECO:0000313" key="2">
    <source>
        <dbReference type="Proteomes" id="UP000254131"/>
    </source>
</evidence>
<dbReference type="Gene3D" id="3.90.245.10">
    <property type="entry name" value="Ribonucleoside hydrolase-like"/>
    <property type="match status" value="1"/>
</dbReference>
<comment type="caution">
    <text evidence="1">The sequence shown here is derived from an EMBL/GenBank/DDBJ whole genome shotgun (WGS) entry which is preliminary data.</text>
</comment>
<dbReference type="AlphaFoldDB" id="A0AAX2M171"/>
<dbReference type="Proteomes" id="UP000254131">
    <property type="component" value="Unassembled WGS sequence"/>
</dbReference>
<evidence type="ECO:0000313" key="1">
    <source>
        <dbReference type="EMBL" id="SUW92789.1"/>
    </source>
</evidence>
<dbReference type="GO" id="GO:0016799">
    <property type="term" value="F:hydrolase activity, hydrolyzing N-glycosyl compounds"/>
    <property type="evidence" value="ECO:0007669"/>
    <property type="project" value="InterPro"/>
</dbReference>
<accession>A0AAX2M171</accession>
<reference evidence="1 2" key="1">
    <citation type="submission" date="2018-06" db="EMBL/GenBank/DDBJ databases">
        <authorList>
            <consortium name="Pathogen Informatics"/>
            <person name="Doyle S."/>
        </authorList>
    </citation>
    <scope>NUCLEOTIDE SEQUENCE [LARGE SCALE GENOMIC DNA]</scope>
    <source>
        <strain evidence="1 2">NCTC13105</strain>
    </source>
</reference>
<dbReference type="EMBL" id="UFVB01000001">
    <property type="protein sequence ID" value="SUW92789.1"/>
    <property type="molecule type" value="Genomic_DNA"/>
</dbReference>
<organism evidence="1 2">
    <name type="scientific">Campylobacter jejuni</name>
    <dbReference type="NCBI Taxonomy" id="197"/>
    <lineage>
        <taxon>Bacteria</taxon>
        <taxon>Pseudomonadati</taxon>
        <taxon>Campylobacterota</taxon>
        <taxon>Epsilonproteobacteria</taxon>
        <taxon>Campylobacterales</taxon>
        <taxon>Campylobacteraceae</taxon>
        <taxon>Campylobacter</taxon>
    </lineage>
</organism>
<dbReference type="InterPro" id="IPR036452">
    <property type="entry name" value="Ribo_hydro-like"/>
</dbReference>